<keyword evidence="3" id="KW-1185">Reference proteome</keyword>
<feature type="non-terminal residue" evidence="2">
    <location>
        <position position="1"/>
    </location>
</feature>
<dbReference type="Proteomes" id="UP000265520">
    <property type="component" value="Unassembled WGS sequence"/>
</dbReference>
<organism evidence="2 3">
    <name type="scientific">Trifolium medium</name>
    <dbReference type="NCBI Taxonomy" id="97028"/>
    <lineage>
        <taxon>Eukaryota</taxon>
        <taxon>Viridiplantae</taxon>
        <taxon>Streptophyta</taxon>
        <taxon>Embryophyta</taxon>
        <taxon>Tracheophyta</taxon>
        <taxon>Spermatophyta</taxon>
        <taxon>Magnoliopsida</taxon>
        <taxon>eudicotyledons</taxon>
        <taxon>Gunneridae</taxon>
        <taxon>Pentapetalae</taxon>
        <taxon>rosids</taxon>
        <taxon>fabids</taxon>
        <taxon>Fabales</taxon>
        <taxon>Fabaceae</taxon>
        <taxon>Papilionoideae</taxon>
        <taxon>50 kb inversion clade</taxon>
        <taxon>NPAAA clade</taxon>
        <taxon>Hologalegina</taxon>
        <taxon>IRL clade</taxon>
        <taxon>Trifolieae</taxon>
        <taxon>Trifolium</taxon>
    </lineage>
</organism>
<dbReference type="EMBL" id="LXQA010536650">
    <property type="protein sequence ID" value="MCI57883.1"/>
    <property type="molecule type" value="Genomic_DNA"/>
</dbReference>
<feature type="compositionally biased region" description="Basic and acidic residues" evidence="1">
    <location>
        <begin position="31"/>
        <end position="43"/>
    </location>
</feature>
<comment type="caution">
    <text evidence="2">The sequence shown here is derived from an EMBL/GenBank/DDBJ whole genome shotgun (WGS) entry which is preliminary data.</text>
</comment>
<reference evidence="2 3" key="1">
    <citation type="journal article" date="2018" name="Front. Plant Sci.">
        <title>Red Clover (Trifolium pratense) and Zigzag Clover (T. medium) - A Picture of Genomic Similarities and Differences.</title>
        <authorList>
            <person name="Dluhosova J."/>
            <person name="Istvanek J."/>
            <person name="Nedelnik J."/>
            <person name="Repkova J."/>
        </authorList>
    </citation>
    <scope>NUCLEOTIDE SEQUENCE [LARGE SCALE GENOMIC DNA]</scope>
    <source>
        <strain evidence="3">cv. 10/8</strain>
        <tissue evidence="2">Leaf</tissue>
    </source>
</reference>
<evidence type="ECO:0000313" key="3">
    <source>
        <dbReference type="Proteomes" id="UP000265520"/>
    </source>
</evidence>
<feature type="region of interest" description="Disordered" evidence="1">
    <location>
        <begin position="1"/>
        <end position="76"/>
    </location>
</feature>
<feature type="non-terminal residue" evidence="2">
    <location>
        <position position="76"/>
    </location>
</feature>
<evidence type="ECO:0000313" key="2">
    <source>
        <dbReference type="EMBL" id="MCI57883.1"/>
    </source>
</evidence>
<protein>
    <submittedName>
        <fullName evidence="2">Uncharacterized protein</fullName>
    </submittedName>
</protein>
<dbReference type="AlphaFoldDB" id="A0A392T9R9"/>
<proteinExistence type="predicted"/>
<feature type="compositionally biased region" description="Basic and acidic residues" evidence="1">
    <location>
        <begin position="51"/>
        <end position="60"/>
    </location>
</feature>
<evidence type="ECO:0000256" key="1">
    <source>
        <dbReference type="SAM" id="MobiDB-lite"/>
    </source>
</evidence>
<name>A0A392T9R9_9FABA</name>
<sequence>RRRHRSATPPPRRDNNHQKRPALEQLQQPNKKQDRTPPREDKVSPTAKKGKQAERPEQRHRSPQGLKLMTRHGASS</sequence>
<accession>A0A392T9R9</accession>